<evidence type="ECO:0000256" key="2">
    <source>
        <dbReference type="ARBA" id="ARBA00022553"/>
    </source>
</evidence>
<sequence length="887" mass="99007">MAERTVLVTGATGLVGTEVVAQLLTTTNSKIYVLVRANSEEEAAGRLRALWWGDETLVNSVGKRVQPITGDIIKPLDTPHMDITHVIHCAAETGVQKSRRELRNINIDGTRHVVRMAELLPHLQRFIHVSTAYVAGTQSGVITEDGPLATQFYSQYEQSKAEAEQIVRAATVPYIICRSGMIVGNSQTGRTRNFNTIYYVLKLILQGKMRVLPISSKQTVNLIPVDHVAQQVVNLAFAPGAEGHTFHLTPSADSLPQAGELVEAVRAWAKANLSIDIPKPIYLPLPMLRTIGKRYNAGQEAKKRSLLSNLTALMPYFFDDHVFDRTNTDQFAGKYQLNWRSYLPTLLEFACRHNFMRVNDNTIFQQAVQRRESRHYPITYYNITAHGTEHVTGHEMNMMVNGYVNLLHEYGVKPGDKVALSGINCAEHAAIDNAIGLAGAVSVPIYYTTPADEIALLMAKSGVRLFFVGDERVMTNVEGLSENIQIIPFGPMKKEGSPSWTNYTGQSASHLTLSSELATIRYTSGTTGEPKGVMFSYSQLKWMGEVLTNLLSWHDRNSEMRYLSFLPMSHVVEGILAAYAPYCMLCKAKIYYLTNFQMLTQALPKVRPTVFFSVPRFYEKLWEQIEQNPLGQRYLMMSNGPLKRLTATLLRRAVLRKAGLDKCSQLLVGSAPISEELLLHFRQLGIEIYNAYGQTEAPLITLSRLDDNVIPSIGTPLPDTTVDIAPDGELVVSGPQVALGYYNLDTTTFKDGKLYTGDLGHKDTDGHVYISGRKKDMLITSYGKNINCTKIEQRLMDISCVEHAVLVGEQRPYCTALLWTTGNNDTLATDVERMNQQLSHPEQVKRYLIISTPLSIARGELTPNLKVKRNVVIEHYAQQIETLYANG</sequence>
<dbReference type="GO" id="GO:0016020">
    <property type="term" value="C:membrane"/>
    <property type="evidence" value="ECO:0007669"/>
    <property type="project" value="TreeGrafter"/>
</dbReference>
<accession>A0A1M6RQM3</accession>
<organism evidence="8 9">
    <name type="scientific">Xylanibacter ruminicola</name>
    <name type="common">Prevotella ruminicola</name>
    <dbReference type="NCBI Taxonomy" id="839"/>
    <lineage>
        <taxon>Bacteria</taxon>
        <taxon>Pseudomonadati</taxon>
        <taxon>Bacteroidota</taxon>
        <taxon>Bacteroidia</taxon>
        <taxon>Bacteroidales</taxon>
        <taxon>Prevotellaceae</taxon>
        <taxon>Xylanibacter</taxon>
    </lineage>
</organism>
<dbReference type="SUPFAM" id="SSF51735">
    <property type="entry name" value="NAD(P)-binding Rossmann-fold domains"/>
    <property type="match status" value="1"/>
</dbReference>
<dbReference type="Pfam" id="PF00501">
    <property type="entry name" value="AMP-binding"/>
    <property type="match status" value="1"/>
</dbReference>
<evidence type="ECO:0000259" key="6">
    <source>
        <dbReference type="Pfam" id="PF00501"/>
    </source>
</evidence>
<dbReference type="EMBL" id="FRBD01000002">
    <property type="protein sequence ID" value="SHK34638.1"/>
    <property type="molecule type" value="Genomic_DNA"/>
</dbReference>
<proteinExistence type="predicted"/>
<dbReference type="PROSITE" id="PS00455">
    <property type="entry name" value="AMP_BINDING"/>
    <property type="match status" value="1"/>
</dbReference>
<dbReference type="PANTHER" id="PTHR43272:SF32">
    <property type="entry name" value="AMP-DEPENDENT SYNTHETASE_LIGASE DOMAIN-CONTAINING PROTEIN"/>
    <property type="match status" value="1"/>
</dbReference>
<dbReference type="CDD" id="cd05263">
    <property type="entry name" value="MupV_like_SDR_e"/>
    <property type="match status" value="1"/>
</dbReference>
<dbReference type="OrthoDB" id="596910at2"/>
<dbReference type="Proteomes" id="UP000184130">
    <property type="component" value="Unassembled WGS sequence"/>
</dbReference>
<evidence type="ECO:0000256" key="5">
    <source>
        <dbReference type="ARBA" id="ARBA00023098"/>
    </source>
</evidence>
<keyword evidence="3" id="KW-0436">Ligase</keyword>
<feature type="domain" description="Thioester reductase (TE)" evidence="7">
    <location>
        <begin position="8"/>
        <end position="231"/>
    </location>
</feature>
<dbReference type="InterPro" id="IPR013120">
    <property type="entry name" value="FAR_NAD-bd"/>
</dbReference>
<reference evidence="8 9" key="1">
    <citation type="submission" date="2016-11" db="EMBL/GenBank/DDBJ databases">
        <authorList>
            <person name="Jaros S."/>
            <person name="Januszkiewicz K."/>
            <person name="Wedrychowicz H."/>
        </authorList>
    </citation>
    <scope>NUCLEOTIDE SEQUENCE [LARGE SCALE GENOMIC DNA]</scope>
    <source>
        <strain evidence="8 9">KHT3</strain>
    </source>
</reference>
<keyword evidence="4" id="KW-0276">Fatty acid metabolism</keyword>
<keyword evidence="1" id="KW-0596">Phosphopantetheine</keyword>
<dbReference type="AlphaFoldDB" id="A0A1M6RQM3"/>
<evidence type="ECO:0000256" key="4">
    <source>
        <dbReference type="ARBA" id="ARBA00022832"/>
    </source>
</evidence>
<protein>
    <submittedName>
        <fullName evidence="8">Long-chain acyl-CoA synthetase</fullName>
    </submittedName>
</protein>
<feature type="domain" description="AMP-dependent synthetase/ligase" evidence="6">
    <location>
        <begin position="380"/>
        <end position="742"/>
    </location>
</feature>
<gene>
    <name evidence="8" type="ORF">SAMN05216463_10262</name>
</gene>
<dbReference type="Gene3D" id="3.40.50.12780">
    <property type="entry name" value="N-terminal domain of ligase-like"/>
    <property type="match status" value="1"/>
</dbReference>
<dbReference type="GO" id="GO:0004467">
    <property type="term" value="F:long-chain fatty acid-CoA ligase activity"/>
    <property type="evidence" value="ECO:0007669"/>
    <property type="project" value="TreeGrafter"/>
</dbReference>
<dbReference type="Pfam" id="PF07993">
    <property type="entry name" value="NAD_binding_4"/>
    <property type="match status" value="1"/>
</dbReference>
<evidence type="ECO:0000259" key="7">
    <source>
        <dbReference type="Pfam" id="PF07993"/>
    </source>
</evidence>
<dbReference type="InterPro" id="IPR020845">
    <property type="entry name" value="AMP-binding_CS"/>
</dbReference>
<name>A0A1M6RQM3_XYLRU</name>
<dbReference type="InterPro" id="IPR042099">
    <property type="entry name" value="ANL_N_sf"/>
</dbReference>
<keyword evidence="2" id="KW-0597">Phosphoprotein</keyword>
<evidence type="ECO:0000313" key="8">
    <source>
        <dbReference type="EMBL" id="SHK34638.1"/>
    </source>
</evidence>
<dbReference type="Pfam" id="PF23562">
    <property type="entry name" value="AMP-binding_C_3"/>
    <property type="match status" value="1"/>
</dbReference>
<dbReference type="Gene3D" id="3.40.50.720">
    <property type="entry name" value="NAD(P)-binding Rossmann-like Domain"/>
    <property type="match status" value="1"/>
</dbReference>
<dbReference type="SUPFAM" id="SSF56801">
    <property type="entry name" value="Acetyl-CoA synthetase-like"/>
    <property type="match status" value="1"/>
</dbReference>
<evidence type="ECO:0000313" key="9">
    <source>
        <dbReference type="Proteomes" id="UP000184130"/>
    </source>
</evidence>
<dbReference type="InterPro" id="IPR036291">
    <property type="entry name" value="NAD(P)-bd_dom_sf"/>
</dbReference>
<dbReference type="PANTHER" id="PTHR43272">
    <property type="entry name" value="LONG-CHAIN-FATTY-ACID--COA LIGASE"/>
    <property type="match status" value="1"/>
</dbReference>
<evidence type="ECO:0000256" key="1">
    <source>
        <dbReference type="ARBA" id="ARBA00022450"/>
    </source>
</evidence>
<dbReference type="RefSeq" id="WP_073204254.1">
    <property type="nucleotide sequence ID" value="NZ_FRBD01000002.1"/>
</dbReference>
<dbReference type="InterPro" id="IPR000873">
    <property type="entry name" value="AMP-dep_synth/lig_dom"/>
</dbReference>
<evidence type="ECO:0000256" key="3">
    <source>
        <dbReference type="ARBA" id="ARBA00022598"/>
    </source>
</evidence>
<keyword evidence="5" id="KW-0443">Lipid metabolism</keyword>